<dbReference type="Gene3D" id="3.30.300.20">
    <property type="match status" value="1"/>
</dbReference>
<dbReference type="GO" id="GO:0005829">
    <property type="term" value="C:cytosol"/>
    <property type="evidence" value="ECO:0007669"/>
    <property type="project" value="TreeGrafter"/>
</dbReference>
<keyword evidence="2" id="KW-0963">Cytoplasm</keyword>
<dbReference type="Pfam" id="PF02033">
    <property type="entry name" value="RBFA"/>
    <property type="match status" value="1"/>
</dbReference>
<keyword evidence="1 2" id="KW-0690">Ribosome biogenesis</keyword>
<dbReference type="PANTHER" id="PTHR33515:SF1">
    <property type="entry name" value="RIBOSOME-BINDING FACTOR A, CHLOROPLASTIC-RELATED"/>
    <property type="match status" value="1"/>
</dbReference>
<dbReference type="Proteomes" id="UP000265882">
    <property type="component" value="Unassembled WGS sequence"/>
</dbReference>
<protein>
    <recommendedName>
        <fullName evidence="2">Ribosome-binding factor A</fullName>
    </recommendedName>
</protein>
<accession>A0A3A4NUV2</accession>
<sequence>MENRQKRLSELLKHEISDLILREIKDPRIGFVSITDVEVSSDLRHAKVFISVLGTESERKSTIAGLRSALGFMRREIGSRLRLKYVPELSVLYDNSIEHGSHILELIDSVVEKKTEPADEE</sequence>
<name>A0A3A4NUV2_ABYX5</name>
<evidence type="ECO:0000313" key="4">
    <source>
        <dbReference type="Proteomes" id="UP000265882"/>
    </source>
</evidence>
<organism evidence="3 4">
    <name type="scientific">Abyssobacteria bacterium (strain SURF_5)</name>
    <dbReference type="NCBI Taxonomy" id="2093360"/>
    <lineage>
        <taxon>Bacteria</taxon>
        <taxon>Pseudomonadati</taxon>
        <taxon>Candidatus Hydrogenedentota</taxon>
        <taxon>Candidatus Abyssobacteria</taxon>
    </lineage>
</organism>
<comment type="function">
    <text evidence="2">One of several proteins that assist in the late maturation steps of the functional core of the 30S ribosomal subunit. Associates with free 30S ribosomal subunits (but not with 30S subunits that are part of 70S ribosomes or polysomes). Required for efficient processing of 16S rRNA. May interact with the 5'-terminal helix region of 16S rRNA.</text>
</comment>
<comment type="similarity">
    <text evidence="2">Belongs to the RbfA family.</text>
</comment>
<comment type="subcellular location">
    <subcellularLocation>
        <location evidence="2">Cytoplasm</location>
    </subcellularLocation>
</comment>
<dbReference type="InterPro" id="IPR000238">
    <property type="entry name" value="RbfA"/>
</dbReference>
<gene>
    <name evidence="2 3" type="primary">rbfA</name>
    <name evidence="3" type="ORF">C4520_07225</name>
</gene>
<dbReference type="GO" id="GO:0030490">
    <property type="term" value="P:maturation of SSU-rRNA"/>
    <property type="evidence" value="ECO:0007669"/>
    <property type="project" value="UniProtKB-UniRule"/>
</dbReference>
<dbReference type="GO" id="GO:0043024">
    <property type="term" value="F:ribosomal small subunit binding"/>
    <property type="evidence" value="ECO:0007669"/>
    <property type="project" value="TreeGrafter"/>
</dbReference>
<dbReference type="InterPro" id="IPR015946">
    <property type="entry name" value="KH_dom-like_a/b"/>
</dbReference>
<comment type="caution">
    <text evidence="3">The sequence shown here is derived from an EMBL/GenBank/DDBJ whole genome shotgun (WGS) entry which is preliminary data.</text>
</comment>
<dbReference type="PANTHER" id="PTHR33515">
    <property type="entry name" value="RIBOSOME-BINDING FACTOR A, CHLOROPLASTIC-RELATED"/>
    <property type="match status" value="1"/>
</dbReference>
<reference evidence="3 4" key="1">
    <citation type="journal article" date="2017" name="ISME J.">
        <title>Energy and carbon metabolisms in a deep terrestrial subsurface fluid microbial community.</title>
        <authorList>
            <person name="Momper L."/>
            <person name="Jungbluth S.P."/>
            <person name="Lee M.D."/>
            <person name="Amend J.P."/>
        </authorList>
    </citation>
    <scope>NUCLEOTIDE SEQUENCE [LARGE SCALE GENOMIC DNA]</scope>
    <source>
        <strain evidence="3">SURF_5</strain>
    </source>
</reference>
<evidence type="ECO:0000256" key="1">
    <source>
        <dbReference type="ARBA" id="ARBA00022517"/>
    </source>
</evidence>
<dbReference type="HAMAP" id="MF_00003">
    <property type="entry name" value="RbfA"/>
    <property type="match status" value="1"/>
</dbReference>
<comment type="subunit">
    <text evidence="2">Monomer. Binds 30S ribosomal subunits, but not 50S ribosomal subunits or 70S ribosomes.</text>
</comment>
<evidence type="ECO:0000313" key="3">
    <source>
        <dbReference type="EMBL" id="RJP22812.1"/>
    </source>
</evidence>
<proteinExistence type="inferred from homology"/>
<dbReference type="InterPro" id="IPR023799">
    <property type="entry name" value="RbfA_dom_sf"/>
</dbReference>
<dbReference type="NCBIfam" id="TIGR00082">
    <property type="entry name" value="rbfA"/>
    <property type="match status" value="1"/>
</dbReference>
<dbReference type="AlphaFoldDB" id="A0A3A4NUV2"/>
<dbReference type="EMBL" id="QZKU01000053">
    <property type="protein sequence ID" value="RJP22812.1"/>
    <property type="molecule type" value="Genomic_DNA"/>
</dbReference>
<evidence type="ECO:0000256" key="2">
    <source>
        <dbReference type="HAMAP-Rule" id="MF_00003"/>
    </source>
</evidence>
<dbReference type="SUPFAM" id="SSF89919">
    <property type="entry name" value="Ribosome-binding factor A, RbfA"/>
    <property type="match status" value="1"/>
</dbReference>